<proteinExistence type="inferred from homology"/>
<keyword evidence="3" id="KW-1185">Reference proteome</keyword>
<dbReference type="PANTHER" id="PTHR31283">
    <property type="entry name" value="EKC/KEOPS COMPLEX SUBUNIT PCC1 FAMILY MEMBER"/>
    <property type="match status" value="1"/>
</dbReference>
<dbReference type="Gene3D" id="3.30.310.50">
    <property type="entry name" value="Alpha-D-phosphohexomutase, C-terminal domain"/>
    <property type="match status" value="1"/>
</dbReference>
<comment type="similarity">
    <text evidence="1">Belongs to the CTAG/PCC1 family.</text>
</comment>
<protein>
    <submittedName>
        <fullName evidence="2">EKC/KEOPS complex subunit</fullName>
    </submittedName>
</protein>
<dbReference type="PANTHER" id="PTHR31283:SF5">
    <property type="entry name" value="EKC_KEOPS COMPLEX SUBUNIT LAGE3"/>
    <property type="match status" value="1"/>
</dbReference>
<dbReference type="EMBL" id="BIMX01000030">
    <property type="protein sequence ID" value="GCF01316.1"/>
    <property type="molecule type" value="Genomic_DNA"/>
</dbReference>
<dbReference type="Proteomes" id="UP000301737">
    <property type="component" value="Unassembled WGS sequence"/>
</dbReference>
<name>A0A4C2EAT9_9SACH</name>
<comment type="caution">
    <text evidence="2">The sequence shown here is derived from an EMBL/GenBank/DDBJ whole genome shotgun (WGS) entry which is preliminary data.</text>
</comment>
<dbReference type="AlphaFoldDB" id="A0A4C2EAT9"/>
<gene>
    <name evidence="2" type="primary">PCC1</name>
    <name evidence="2" type="ORF">ZYGM_001444</name>
</gene>
<evidence type="ECO:0000313" key="3">
    <source>
        <dbReference type="Proteomes" id="UP000301737"/>
    </source>
</evidence>
<dbReference type="OrthoDB" id="10025739at2759"/>
<dbReference type="GO" id="GO:0000408">
    <property type="term" value="C:EKC/KEOPS complex"/>
    <property type="evidence" value="ECO:0007669"/>
    <property type="project" value="TreeGrafter"/>
</dbReference>
<reference evidence="2 3" key="1">
    <citation type="submission" date="2019-01" db="EMBL/GenBank/DDBJ databases">
        <title>Draft Genome Sequencing of Zygosaccharomyces mellis Ca-7.</title>
        <authorList>
            <person name="Shiwa Y."/>
            <person name="Kanesaki Y."/>
            <person name="Ishige T."/>
            <person name="Mura K."/>
            <person name="Hori T."/>
            <person name="Tamura T."/>
        </authorList>
    </citation>
    <scope>NUCLEOTIDE SEQUENCE [LARGE SCALE GENOMIC DNA]</scope>
    <source>
        <strain evidence="2 3">Ca-7</strain>
    </source>
</reference>
<evidence type="ECO:0000256" key="1">
    <source>
        <dbReference type="ARBA" id="ARBA00007073"/>
    </source>
</evidence>
<evidence type="ECO:0000313" key="2">
    <source>
        <dbReference type="EMBL" id="GCF01316.1"/>
    </source>
</evidence>
<organism evidence="2 3">
    <name type="scientific">Zygosaccharomyces mellis</name>
    <dbReference type="NCBI Taxonomy" id="42258"/>
    <lineage>
        <taxon>Eukaryota</taxon>
        <taxon>Fungi</taxon>
        <taxon>Dikarya</taxon>
        <taxon>Ascomycota</taxon>
        <taxon>Saccharomycotina</taxon>
        <taxon>Saccharomycetes</taxon>
        <taxon>Saccharomycetales</taxon>
        <taxon>Saccharomycetaceae</taxon>
        <taxon>Zygosaccharomyces</taxon>
    </lineage>
</organism>
<dbReference type="InterPro" id="IPR015419">
    <property type="entry name" value="CTAG/Pcc1"/>
</dbReference>
<dbReference type="GO" id="GO:0070525">
    <property type="term" value="P:tRNA threonylcarbamoyladenosine metabolic process"/>
    <property type="evidence" value="ECO:0007669"/>
    <property type="project" value="TreeGrafter"/>
</dbReference>
<dbReference type="Pfam" id="PF09341">
    <property type="entry name" value="Pcc1"/>
    <property type="match status" value="1"/>
</dbReference>
<accession>A0A4C2EAT9</accession>
<sequence length="88" mass="9993">MVKMNHLDHNLNLTIPFPNNRYAEIAVKVLRPDPILKPEDFEVEYKNKGNSLEIGFKSVDDRVLRVGVSSVIDSVKTIIETIDELDSV</sequence>